<feature type="transmembrane region" description="Helical" evidence="1">
    <location>
        <begin position="103"/>
        <end position="123"/>
    </location>
</feature>
<dbReference type="Proteomes" id="UP001181355">
    <property type="component" value="Chromosome"/>
</dbReference>
<sequence>MKQLSQAPHRLYFFLGLVALLSLLAWWWINLQFANQLPVPLHGILMPLGVFPLFILGFTFTAGPRWLNVKASTHHFILHGATYFVGIVLVLFASTFGLKPLRLSGFALMLSAWVAVTLRWARLIIESKSEDKKHAIALLVAMLGGILSMLCALLWAAGSELAWQAARQLSFFAFLLPIFLTVCHRMLPFFTANVLQNYVTWRPYSLLATWLIGSWTLAFAGIFGTNGSDASSAAQGIQVIVATLLSFSFANTSWRWGLFRSFENRLLAMLHLSFAWLSVVFALHAISALGVTTGSATTHALALGFMSTMLVAFVSRVSFGHSGRPLHAGNGLWSLYLALHLAAVLRVFASFQATDSLIKVSAGLWAAVFIAWGALMLPIYLRPRVDGAPG</sequence>
<dbReference type="InterPro" id="IPR010266">
    <property type="entry name" value="NnrS"/>
</dbReference>
<feature type="transmembrane region" description="Helical" evidence="1">
    <location>
        <begin position="298"/>
        <end position="319"/>
    </location>
</feature>
<feature type="transmembrane region" description="Helical" evidence="1">
    <location>
        <begin position="76"/>
        <end position="97"/>
    </location>
</feature>
<name>A0ABY9RLJ2_9BURK</name>
<evidence type="ECO:0000313" key="3">
    <source>
        <dbReference type="Proteomes" id="UP001181355"/>
    </source>
</evidence>
<gene>
    <name evidence="2" type="ORF">RF679_07325</name>
</gene>
<accession>A0ABY9RLJ2</accession>
<keyword evidence="1" id="KW-0812">Transmembrane</keyword>
<feature type="transmembrane region" description="Helical" evidence="1">
    <location>
        <begin position="236"/>
        <end position="254"/>
    </location>
</feature>
<evidence type="ECO:0000256" key="1">
    <source>
        <dbReference type="SAM" id="Phobius"/>
    </source>
</evidence>
<feature type="transmembrane region" description="Helical" evidence="1">
    <location>
        <begin position="266"/>
        <end position="286"/>
    </location>
</feature>
<keyword evidence="1" id="KW-0472">Membrane</keyword>
<keyword evidence="3" id="KW-1185">Reference proteome</keyword>
<feature type="transmembrane region" description="Helical" evidence="1">
    <location>
        <begin position="169"/>
        <end position="192"/>
    </location>
</feature>
<feature type="transmembrane region" description="Helical" evidence="1">
    <location>
        <begin position="331"/>
        <end position="351"/>
    </location>
</feature>
<evidence type="ECO:0000313" key="2">
    <source>
        <dbReference type="EMBL" id="WMW82088.1"/>
    </source>
</evidence>
<dbReference type="Pfam" id="PF05940">
    <property type="entry name" value="NnrS"/>
    <property type="match status" value="1"/>
</dbReference>
<feature type="transmembrane region" description="Helical" evidence="1">
    <location>
        <begin position="41"/>
        <end position="64"/>
    </location>
</feature>
<feature type="transmembrane region" description="Helical" evidence="1">
    <location>
        <begin position="363"/>
        <end position="381"/>
    </location>
</feature>
<reference evidence="2" key="1">
    <citation type="submission" date="2023-09" db="EMBL/GenBank/DDBJ databases">
        <title>Undibacterium sp. 20NA77.5 isolated from freshwater.</title>
        <authorList>
            <person name="Le V."/>
            <person name="Ko S.-R."/>
            <person name="Ahn C.-Y."/>
            <person name="Oh H.-M."/>
        </authorList>
    </citation>
    <scope>NUCLEOTIDE SEQUENCE</scope>
    <source>
        <strain evidence="2">20NA77.5</strain>
    </source>
</reference>
<dbReference type="RefSeq" id="WP_309483565.1">
    <property type="nucleotide sequence ID" value="NZ_CP133720.1"/>
</dbReference>
<feature type="transmembrane region" description="Helical" evidence="1">
    <location>
        <begin position="204"/>
        <end position="224"/>
    </location>
</feature>
<proteinExistence type="predicted"/>
<dbReference type="EMBL" id="CP133720">
    <property type="protein sequence ID" value="WMW82088.1"/>
    <property type="molecule type" value="Genomic_DNA"/>
</dbReference>
<organism evidence="2 3">
    <name type="scientific">Undibacterium cyanobacteriorum</name>
    <dbReference type="NCBI Taxonomy" id="3073561"/>
    <lineage>
        <taxon>Bacteria</taxon>
        <taxon>Pseudomonadati</taxon>
        <taxon>Pseudomonadota</taxon>
        <taxon>Betaproteobacteria</taxon>
        <taxon>Burkholderiales</taxon>
        <taxon>Oxalobacteraceae</taxon>
        <taxon>Undibacterium</taxon>
    </lineage>
</organism>
<protein>
    <submittedName>
        <fullName evidence="2">NnrS family protein</fullName>
    </submittedName>
</protein>
<feature type="transmembrane region" description="Helical" evidence="1">
    <location>
        <begin position="12"/>
        <end position="29"/>
    </location>
</feature>
<feature type="transmembrane region" description="Helical" evidence="1">
    <location>
        <begin position="135"/>
        <end position="157"/>
    </location>
</feature>
<keyword evidence="1" id="KW-1133">Transmembrane helix</keyword>